<keyword evidence="1 2" id="KW-0378">Hydrolase</keyword>
<dbReference type="InterPro" id="IPR017754">
    <property type="entry name" value="Agmatine_deiminase"/>
</dbReference>
<dbReference type="GO" id="GO:0004668">
    <property type="term" value="F:protein-arginine deiminase activity"/>
    <property type="evidence" value="ECO:0007669"/>
    <property type="project" value="InterPro"/>
</dbReference>
<dbReference type="NCBIfam" id="TIGR03380">
    <property type="entry name" value="agmatine_aguA"/>
    <property type="match status" value="1"/>
</dbReference>
<name>A0A9D2CT20_9FIRM</name>
<dbReference type="PANTHER" id="PTHR31377">
    <property type="entry name" value="AGMATINE DEIMINASE-RELATED"/>
    <property type="match status" value="1"/>
</dbReference>
<dbReference type="NCBIfam" id="NF010070">
    <property type="entry name" value="PRK13551.1"/>
    <property type="match status" value="1"/>
</dbReference>
<dbReference type="Pfam" id="PF04371">
    <property type="entry name" value="PAD_porph"/>
    <property type="match status" value="1"/>
</dbReference>
<dbReference type="PANTHER" id="PTHR31377:SF0">
    <property type="entry name" value="AGMATINE DEIMINASE-RELATED"/>
    <property type="match status" value="1"/>
</dbReference>
<dbReference type="HAMAP" id="MF_01841">
    <property type="entry name" value="Agmatine_deimin"/>
    <property type="match status" value="1"/>
</dbReference>
<comment type="catalytic activity">
    <reaction evidence="2">
        <text>agmatine + H2O = N-carbamoylputrescine + NH4(+)</text>
        <dbReference type="Rhea" id="RHEA:18037"/>
        <dbReference type="ChEBI" id="CHEBI:15377"/>
        <dbReference type="ChEBI" id="CHEBI:28938"/>
        <dbReference type="ChEBI" id="CHEBI:58145"/>
        <dbReference type="ChEBI" id="CHEBI:58318"/>
        <dbReference type="EC" id="3.5.3.12"/>
    </reaction>
</comment>
<reference evidence="3" key="1">
    <citation type="journal article" date="2021" name="PeerJ">
        <title>Extensive microbial diversity within the chicken gut microbiome revealed by metagenomics and culture.</title>
        <authorList>
            <person name="Gilroy R."/>
            <person name="Ravi A."/>
            <person name="Getino M."/>
            <person name="Pursley I."/>
            <person name="Horton D.L."/>
            <person name="Alikhan N.F."/>
            <person name="Baker D."/>
            <person name="Gharbi K."/>
            <person name="Hall N."/>
            <person name="Watson M."/>
            <person name="Adriaenssens E.M."/>
            <person name="Foster-Nyarko E."/>
            <person name="Jarju S."/>
            <person name="Secka A."/>
            <person name="Antonio M."/>
            <person name="Oren A."/>
            <person name="Chaudhuri R.R."/>
            <person name="La Ragione R."/>
            <person name="Hildebrand F."/>
            <person name="Pallen M.J."/>
        </authorList>
    </citation>
    <scope>NUCLEOTIDE SEQUENCE</scope>
    <source>
        <strain evidence="3">1345</strain>
    </source>
</reference>
<dbReference type="Gene3D" id="3.75.10.10">
    <property type="entry name" value="L-arginine/glycine Amidinotransferase, Chain A"/>
    <property type="match status" value="1"/>
</dbReference>
<protein>
    <recommendedName>
        <fullName evidence="2">Putative agmatine deiminase</fullName>
        <ecNumber evidence="2">3.5.3.12</ecNumber>
    </recommendedName>
    <alternativeName>
        <fullName evidence="2">Agmatine iminohydrolase</fullName>
    </alternativeName>
</protein>
<feature type="active site" description="Amidino-cysteine intermediate" evidence="2">
    <location>
        <position position="344"/>
    </location>
</feature>
<dbReference type="AlphaFoldDB" id="A0A9D2CT20"/>
<dbReference type="SUPFAM" id="SSF55909">
    <property type="entry name" value="Pentein"/>
    <property type="match status" value="1"/>
</dbReference>
<accession>A0A9D2CT20</accession>
<dbReference type="EMBL" id="DXCQ01000056">
    <property type="protein sequence ID" value="HIY97247.1"/>
    <property type="molecule type" value="Genomic_DNA"/>
</dbReference>
<proteinExistence type="inferred from homology"/>
<comment type="caution">
    <text evidence="3">The sequence shown here is derived from an EMBL/GenBank/DDBJ whole genome shotgun (WGS) entry which is preliminary data.</text>
</comment>
<evidence type="ECO:0000313" key="4">
    <source>
        <dbReference type="Proteomes" id="UP000886750"/>
    </source>
</evidence>
<dbReference type="GO" id="GO:0047632">
    <property type="term" value="F:agmatine deiminase activity"/>
    <property type="evidence" value="ECO:0007669"/>
    <property type="project" value="UniProtKB-UniRule"/>
</dbReference>
<evidence type="ECO:0000256" key="2">
    <source>
        <dbReference type="HAMAP-Rule" id="MF_01841"/>
    </source>
</evidence>
<gene>
    <name evidence="2 3" type="primary">aguA</name>
    <name evidence="3" type="ORF">H9729_06115</name>
</gene>
<evidence type="ECO:0000313" key="3">
    <source>
        <dbReference type="EMBL" id="HIY97247.1"/>
    </source>
</evidence>
<dbReference type="GO" id="GO:0009446">
    <property type="term" value="P:putrescine biosynthetic process"/>
    <property type="evidence" value="ECO:0007669"/>
    <property type="project" value="InterPro"/>
</dbReference>
<dbReference type="EC" id="3.5.3.12" evidence="2"/>
<evidence type="ECO:0000256" key="1">
    <source>
        <dbReference type="ARBA" id="ARBA00022801"/>
    </source>
</evidence>
<reference evidence="3" key="2">
    <citation type="submission" date="2021-04" db="EMBL/GenBank/DDBJ databases">
        <authorList>
            <person name="Gilroy R."/>
        </authorList>
    </citation>
    <scope>NUCLEOTIDE SEQUENCE</scope>
    <source>
        <strain evidence="3">1345</strain>
    </source>
</reference>
<dbReference type="InterPro" id="IPR007466">
    <property type="entry name" value="Peptidyl-Arg-deiminase_porph"/>
</dbReference>
<sequence>MPAEFSPHAGCLMIWPSRPGSWGKDPKDARRAFAEIIRAIAESERVYLIASDASAEEFLRDQIADGRVVLLNIPVNDAWARDTGPTFVTDGKEIRGVDWRFNAWGGEVDGLYADYREDDALASAFCRHLGVKCYNAHPFVLEGGSIHSDGEGTLLVTEECLLSKGRNPALTKKQIEERLKEYLSAEKIVWLPYGIYNDETNGHIDNICAFTAPAEVVLAWTDDESDPQYARSLADFRVLSEVRDAKGRPLKIIKLPLPSKPVTVTKEEAEQIECAPGETPRTKGERLAASYVNFYIANKAVIVPQFGDKNDEVALGALAKLFPTRKIVPVMTRSVLVGGGNIHCITQQIPKGGRA</sequence>
<organism evidence="3 4">
    <name type="scientific">Candidatus Borkfalkia excrementigallinarum</name>
    <dbReference type="NCBI Taxonomy" id="2838506"/>
    <lineage>
        <taxon>Bacteria</taxon>
        <taxon>Bacillati</taxon>
        <taxon>Bacillota</taxon>
        <taxon>Clostridia</taxon>
        <taxon>Christensenellales</taxon>
        <taxon>Christensenellaceae</taxon>
        <taxon>Candidatus Borkfalkia</taxon>
    </lineage>
</organism>
<dbReference type="Proteomes" id="UP000886750">
    <property type="component" value="Unassembled WGS sequence"/>
</dbReference>
<comment type="similarity">
    <text evidence="2">Belongs to the agmatine deiminase family.</text>
</comment>